<protein>
    <recommendedName>
        <fullName evidence="2">RNA 2',3'-cyclic phosphodiesterase</fullName>
        <shortName evidence="2">RNA 2',3'-CPDase</shortName>
        <ecNumber evidence="2">3.1.4.58</ecNumber>
    </recommendedName>
</protein>
<feature type="short sequence motif" description="HXTX 2" evidence="2">
    <location>
        <begin position="98"/>
        <end position="101"/>
    </location>
</feature>
<feature type="active site" description="Proton donor" evidence="2">
    <location>
        <position position="16"/>
    </location>
</feature>
<dbReference type="EC" id="3.1.4.58" evidence="2"/>
<dbReference type="Proteomes" id="UP000218890">
    <property type="component" value="Chromosome"/>
</dbReference>
<feature type="short sequence motif" description="HXTX 1" evidence="2">
    <location>
        <begin position="16"/>
        <end position="19"/>
    </location>
</feature>
<sequence>MPSGHGGRPVARDNLHLTLAFIGAADTAYAECLAEAAQAVRFEPFAFELQGLGCFGNGKVLWLGNVKPREPLERLAQDLSAVLQPCGFEPEARPFCPHVTVVRKPKAPLNLGPIEPVLWEVERFCLVSSIPAQGGVKYEVVRSYCAAKDHARSGTGDLP</sequence>
<comment type="catalytic activity">
    <reaction evidence="2">
        <text>a 3'-end 2',3'-cyclophospho-ribonucleotide-RNA + H2O = a 3'-end 2'-phospho-ribonucleotide-RNA + H(+)</text>
        <dbReference type="Rhea" id="RHEA:11828"/>
        <dbReference type="Rhea" id="RHEA-COMP:10464"/>
        <dbReference type="Rhea" id="RHEA-COMP:17353"/>
        <dbReference type="ChEBI" id="CHEBI:15377"/>
        <dbReference type="ChEBI" id="CHEBI:15378"/>
        <dbReference type="ChEBI" id="CHEBI:83064"/>
        <dbReference type="ChEBI" id="CHEBI:173113"/>
        <dbReference type="EC" id="3.1.4.58"/>
    </reaction>
</comment>
<comment type="function">
    <text evidence="2">Hydrolyzes RNA 2',3'-cyclic phosphodiester to an RNA 2'-phosphomonoester.</text>
</comment>
<evidence type="ECO:0000313" key="3">
    <source>
        <dbReference type="EMBL" id="BAU58687.2"/>
    </source>
</evidence>
<accession>A0A0X8XAW7</accession>
<proteinExistence type="inferred from homology"/>
<dbReference type="InterPro" id="IPR009097">
    <property type="entry name" value="Cyclic_Pdiesterase"/>
</dbReference>
<evidence type="ECO:0000313" key="4">
    <source>
        <dbReference type="Proteomes" id="UP000218890"/>
    </source>
</evidence>
<dbReference type="Gene3D" id="3.90.1140.10">
    <property type="entry name" value="Cyclic phosphodiesterase"/>
    <property type="match status" value="1"/>
</dbReference>
<dbReference type="HAMAP" id="MF_01940">
    <property type="entry name" value="RNA_CPDase"/>
    <property type="match status" value="1"/>
</dbReference>
<dbReference type="SUPFAM" id="SSF55144">
    <property type="entry name" value="LigT-like"/>
    <property type="match status" value="1"/>
</dbReference>
<dbReference type="GO" id="GO:0008664">
    <property type="term" value="F:RNA 2',3'-cyclic 3'-phosphodiesterase activity"/>
    <property type="evidence" value="ECO:0007669"/>
    <property type="project" value="UniProtKB-EC"/>
</dbReference>
<dbReference type="GO" id="GO:0004113">
    <property type="term" value="F:2',3'-cyclic-nucleotide 3'-phosphodiesterase activity"/>
    <property type="evidence" value="ECO:0007669"/>
    <property type="project" value="InterPro"/>
</dbReference>
<evidence type="ECO:0000256" key="1">
    <source>
        <dbReference type="ARBA" id="ARBA00022801"/>
    </source>
</evidence>
<dbReference type="AlphaFoldDB" id="A0A0X8XAW7"/>
<dbReference type="PANTHER" id="PTHR35561:SF1">
    <property type="entry name" value="RNA 2',3'-CYCLIC PHOSPHODIESTERASE"/>
    <property type="match status" value="1"/>
</dbReference>
<name>A0A0X8XAW7_HALHR</name>
<gene>
    <name evidence="3" type="ORF">HH1059_19820</name>
</gene>
<feature type="active site" description="Proton acceptor" evidence="2">
    <location>
        <position position="98"/>
    </location>
</feature>
<dbReference type="InterPro" id="IPR004175">
    <property type="entry name" value="RNA_CPDase"/>
</dbReference>
<comment type="similarity">
    <text evidence="2">Belongs to the 2H phosphoesterase superfamily. ThpR family.</text>
</comment>
<dbReference type="GO" id="GO:0016874">
    <property type="term" value="F:ligase activity"/>
    <property type="evidence" value="ECO:0007669"/>
    <property type="project" value="UniProtKB-KW"/>
</dbReference>
<dbReference type="Pfam" id="PF13563">
    <property type="entry name" value="2_5_RNA_ligase2"/>
    <property type="match status" value="1"/>
</dbReference>
<keyword evidence="4" id="KW-1185">Reference proteome</keyword>
<evidence type="ECO:0000256" key="2">
    <source>
        <dbReference type="HAMAP-Rule" id="MF_01940"/>
    </source>
</evidence>
<keyword evidence="3" id="KW-0436">Ligase</keyword>
<keyword evidence="1 2" id="KW-0378">Hydrolase</keyword>
<organism evidence="3 4">
    <name type="scientific">Halorhodospira halochloris</name>
    <name type="common">Ectothiorhodospira halochloris</name>
    <dbReference type="NCBI Taxonomy" id="1052"/>
    <lineage>
        <taxon>Bacteria</taxon>
        <taxon>Pseudomonadati</taxon>
        <taxon>Pseudomonadota</taxon>
        <taxon>Gammaproteobacteria</taxon>
        <taxon>Chromatiales</taxon>
        <taxon>Ectothiorhodospiraceae</taxon>
        <taxon>Halorhodospira</taxon>
    </lineage>
</organism>
<dbReference type="EMBL" id="AP017372">
    <property type="protein sequence ID" value="BAU58687.2"/>
    <property type="molecule type" value="Genomic_DNA"/>
</dbReference>
<reference evidence="3" key="1">
    <citation type="submission" date="2016-02" db="EMBL/GenBank/DDBJ databases">
        <title>Halorhodospira halochloris DSM-1059 complete genome, version 2.</title>
        <authorList>
            <person name="Tsukatani Y."/>
        </authorList>
    </citation>
    <scope>NUCLEOTIDE SEQUENCE</scope>
    <source>
        <strain evidence="3">DSM 1059</strain>
    </source>
</reference>
<dbReference type="KEGG" id="hhk:HH1059_19820"/>
<dbReference type="PANTHER" id="PTHR35561">
    <property type="entry name" value="RNA 2',3'-CYCLIC PHOSPHODIESTERASE"/>
    <property type="match status" value="1"/>
</dbReference>
<dbReference type="NCBIfam" id="TIGR02258">
    <property type="entry name" value="2_5_ligase"/>
    <property type="match status" value="1"/>
</dbReference>